<feature type="non-terminal residue" evidence="1">
    <location>
        <position position="80"/>
    </location>
</feature>
<gene>
    <name evidence="1" type="ORF">scyTo_0024200</name>
</gene>
<evidence type="ECO:0000313" key="2">
    <source>
        <dbReference type="Proteomes" id="UP000288216"/>
    </source>
</evidence>
<name>A0A401QEU8_SCYTO</name>
<sequence>MDTHLEILFASTVPLSGPEWSNIDVSVNLTGGQTLFIFVKIEVFFSIISSHCAGNSESLSSYIHSGRLIKDCPWICQRIY</sequence>
<proteinExistence type="predicted"/>
<organism evidence="1 2">
    <name type="scientific">Scyliorhinus torazame</name>
    <name type="common">Cloudy catshark</name>
    <name type="synonym">Catulus torazame</name>
    <dbReference type="NCBI Taxonomy" id="75743"/>
    <lineage>
        <taxon>Eukaryota</taxon>
        <taxon>Metazoa</taxon>
        <taxon>Chordata</taxon>
        <taxon>Craniata</taxon>
        <taxon>Vertebrata</taxon>
        <taxon>Chondrichthyes</taxon>
        <taxon>Elasmobranchii</taxon>
        <taxon>Galeomorphii</taxon>
        <taxon>Galeoidea</taxon>
        <taxon>Carcharhiniformes</taxon>
        <taxon>Scyliorhinidae</taxon>
        <taxon>Scyliorhinus</taxon>
    </lineage>
</organism>
<keyword evidence="2" id="KW-1185">Reference proteome</keyword>
<dbReference type="Proteomes" id="UP000288216">
    <property type="component" value="Unassembled WGS sequence"/>
</dbReference>
<protein>
    <submittedName>
        <fullName evidence="1">Uncharacterized protein</fullName>
    </submittedName>
</protein>
<comment type="caution">
    <text evidence="1">The sequence shown here is derived from an EMBL/GenBank/DDBJ whole genome shotgun (WGS) entry which is preliminary data.</text>
</comment>
<reference evidence="1 2" key="1">
    <citation type="journal article" date="2018" name="Nat. Ecol. Evol.">
        <title>Shark genomes provide insights into elasmobranch evolution and the origin of vertebrates.</title>
        <authorList>
            <person name="Hara Y"/>
            <person name="Yamaguchi K"/>
            <person name="Onimaru K"/>
            <person name="Kadota M"/>
            <person name="Koyanagi M"/>
            <person name="Keeley SD"/>
            <person name="Tatsumi K"/>
            <person name="Tanaka K"/>
            <person name="Motone F"/>
            <person name="Kageyama Y"/>
            <person name="Nozu R"/>
            <person name="Adachi N"/>
            <person name="Nishimura O"/>
            <person name="Nakagawa R"/>
            <person name="Tanegashima C"/>
            <person name="Kiyatake I"/>
            <person name="Matsumoto R"/>
            <person name="Murakumo K"/>
            <person name="Nishida K"/>
            <person name="Terakita A"/>
            <person name="Kuratani S"/>
            <person name="Sato K"/>
            <person name="Hyodo S Kuraku.S."/>
        </authorList>
    </citation>
    <scope>NUCLEOTIDE SEQUENCE [LARGE SCALE GENOMIC DNA]</scope>
</reference>
<evidence type="ECO:0000313" key="1">
    <source>
        <dbReference type="EMBL" id="GCB83847.1"/>
    </source>
</evidence>
<dbReference type="AlphaFoldDB" id="A0A401QEU8"/>
<dbReference type="EMBL" id="BFAA01040982">
    <property type="protein sequence ID" value="GCB83847.1"/>
    <property type="molecule type" value="Genomic_DNA"/>
</dbReference>
<accession>A0A401QEU8</accession>